<dbReference type="ESTHER" id="9cory-d7wca1">
    <property type="family name" value="Proline_iminopeptidase"/>
</dbReference>
<name>D7WCA1_9CORY</name>
<dbReference type="EMBL" id="ACLJ02000002">
    <property type="protein sequence ID" value="EFK54730.1"/>
    <property type="molecule type" value="Genomic_DNA"/>
</dbReference>
<dbReference type="GO" id="GO:0004177">
    <property type="term" value="F:aminopeptidase activity"/>
    <property type="evidence" value="ECO:0007669"/>
    <property type="project" value="UniProtKB-EC"/>
</dbReference>
<dbReference type="HOGENOM" id="CLU_024518_2_0_11"/>
<sequence length="429" mass="48774">MISTIIPPNARTREHTLQVPWDRERPELGTFELFARELYAHGDGESLPPLLFLQGGPGNPAPRFMQGWIPEALQHYRIFLMDERGTGRSGKIDRGTPELIDERILSKLRCPDVVADAEDLRRHLGFAKWDVLGNSFGALCTGSYLSWAPGGIGHAYLTGALPQLGWSPEVYNEVTLGLFHARIEDFYATVPNAQERVREICDHLNNVEEFLPTGERLTANRFRFVGVALGEEQGFHSLAILLEEPFDRRHADKRLRKDFLAMVNDFVSLERNPLWAVLHETLFGWPGQAPNWAAERTMAGRPGFRLDADPTNLDEPYYLLGNYFFKHHFDEDPALIPFREEVHKLAQKTDFSRVFNEEQLYVNEVPAVVALYEQDMFIPFEMACENAAKIGNMKVWSHPDWAHDAIYAHGAELFRGIYDAMHGEGASQG</sequence>
<evidence type="ECO:0000256" key="2">
    <source>
        <dbReference type="ARBA" id="ARBA00022801"/>
    </source>
</evidence>
<dbReference type="GO" id="GO:0006508">
    <property type="term" value="P:proteolysis"/>
    <property type="evidence" value="ECO:0007669"/>
    <property type="project" value="InterPro"/>
</dbReference>
<feature type="domain" description="AB hydrolase-1" evidence="3">
    <location>
        <begin position="48"/>
        <end position="166"/>
    </location>
</feature>
<dbReference type="STRING" id="585529.HMPREF0291_11110"/>
<dbReference type="eggNOG" id="COG0596">
    <property type="taxonomic scope" value="Bacteria"/>
</dbReference>
<dbReference type="PANTHER" id="PTHR43248">
    <property type="entry name" value="2-SUCCINYL-6-HYDROXY-2,4-CYCLOHEXADIENE-1-CARBOXYLATE SYNTHASE"/>
    <property type="match status" value="1"/>
</dbReference>
<keyword evidence="5" id="KW-1185">Reference proteome</keyword>
<dbReference type="SUPFAM" id="SSF53474">
    <property type="entry name" value="alpha/beta-Hydrolases"/>
    <property type="match status" value="1"/>
</dbReference>
<dbReference type="InterPro" id="IPR002410">
    <property type="entry name" value="Peptidase_S33"/>
</dbReference>
<accession>D7WCA1</accession>
<proteinExistence type="inferred from homology"/>
<evidence type="ECO:0000313" key="4">
    <source>
        <dbReference type="EMBL" id="EFK54730.1"/>
    </source>
</evidence>
<dbReference type="RefSeq" id="WP_005289253.1">
    <property type="nucleotide sequence ID" value="NZ_CM000961.1"/>
</dbReference>
<dbReference type="PRINTS" id="PR00793">
    <property type="entry name" value="PROAMNOPTASE"/>
</dbReference>
<evidence type="ECO:0000259" key="3">
    <source>
        <dbReference type="Pfam" id="PF00561"/>
    </source>
</evidence>
<dbReference type="InterPro" id="IPR029058">
    <property type="entry name" value="AB_hydrolase_fold"/>
</dbReference>
<dbReference type="InterPro" id="IPR051601">
    <property type="entry name" value="Serine_prot/Carboxylest_S33"/>
</dbReference>
<keyword evidence="2 4" id="KW-0378">Hydrolase</keyword>
<dbReference type="Gene3D" id="3.40.50.1820">
    <property type="entry name" value="alpha/beta hydrolase"/>
    <property type="match status" value="1"/>
</dbReference>
<gene>
    <name evidence="4" type="ORF">HMPREF0291_11110</name>
</gene>
<dbReference type="Pfam" id="PF00561">
    <property type="entry name" value="Abhydrolase_1"/>
    <property type="match status" value="1"/>
</dbReference>
<organism evidence="4 5">
    <name type="scientific">Corynebacterium genitalium ATCC 33030</name>
    <dbReference type="NCBI Taxonomy" id="585529"/>
    <lineage>
        <taxon>Bacteria</taxon>
        <taxon>Bacillati</taxon>
        <taxon>Actinomycetota</taxon>
        <taxon>Actinomycetes</taxon>
        <taxon>Mycobacteriales</taxon>
        <taxon>Corynebacteriaceae</taxon>
        <taxon>Corynebacterium</taxon>
    </lineage>
</organism>
<dbReference type="OrthoDB" id="9796770at2"/>
<evidence type="ECO:0000256" key="1">
    <source>
        <dbReference type="ARBA" id="ARBA00010088"/>
    </source>
</evidence>
<protein>
    <submittedName>
        <fullName evidence="4">Hydrolase, alpha/beta domain protein</fullName>
    </submittedName>
</protein>
<dbReference type="Proteomes" id="UP000004208">
    <property type="component" value="Unassembled WGS sequence"/>
</dbReference>
<dbReference type="PANTHER" id="PTHR43248:SF2">
    <property type="entry name" value="PROLYL AMINOPEPTIDASE"/>
    <property type="match status" value="1"/>
</dbReference>
<comment type="similarity">
    <text evidence="1">Belongs to the peptidase S33 family.</text>
</comment>
<reference evidence="4" key="1">
    <citation type="submission" date="2010-06" db="EMBL/GenBank/DDBJ databases">
        <authorList>
            <person name="Muzny D."/>
            <person name="Qin X."/>
            <person name="Buhay C."/>
            <person name="Dugan-Rocha S."/>
            <person name="Ding Y."/>
            <person name="Chen G."/>
            <person name="Hawes A."/>
            <person name="Holder M."/>
            <person name="Jhangiani S."/>
            <person name="Johnson A."/>
            <person name="Khan Z."/>
            <person name="Li Z."/>
            <person name="Liu W."/>
            <person name="Liu X."/>
            <person name="Perez L."/>
            <person name="Shen H."/>
            <person name="Wang Q."/>
            <person name="Watt J."/>
            <person name="Xi L."/>
            <person name="Xin Y."/>
            <person name="Zhou J."/>
            <person name="Deng J."/>
            <person name="Jiang H."/>
            <person name="Liu Y."/>
            <person name="Qu J."/>
            <person name="Song X.-Z."/>
            <person name="Zhang L."/>
            <person name="Villasana D."/>
            <person name="Johnson A."/>
            <person name="Liu J."/>
            <person name="Liyanage D."/>
            <person name="Lorensuhewa L."/>
            <person name="Robinson T."/>
            <person name="Song A."/>
            <person name="Song B.-B."/>
            <person name="Dinh H."/>
            <person name="Thornton R."/>
            <person name="Coyle M."/>
            <person name="Francisco L."/>
            <person name="Jackson L."/>
            <person name="Javaid M."/>
            <person name="Korchina V."/>
            <person name="Kovar C."/>
            <person name="Mata R."/>
            <person name="Mathew T."/>
            <person name="Ngo R."/>
            <person name="Nguyen L."/>
            <person name="Nguyen N."/>
            <person name="Okwuonu G."/>
            <person name="Ongeri F."/>
            <person name="Pham C."/>
            <person name="Simmons D."/>
            <person name="Wilczek-Boney K."/>
            <person name="Hale W."/>
            <person name="Jakkamsetti A."/>
            <person name="Pham P."/>
            <person name="Ruth R."/>
            <person name="San Lucas F."/>
            <person name="Warren J."/>
            <person name="Zhang J."/>
            <person name="Zhao Z."/>
            <person name="Zhou C."/>
            <person name="Zhu D."/>
            <person name="Lee S."/>
            <person name="Bess C."/>
            <person name="Blankenburg K."/>
            <person name="Forbes L."/>
            <person name="Fu Q."/>
            <person name="Gubbala S."/>
            <person name="Hirani K."/>
            <person name="Jayaseelan J.C."/>
            <person name="Lara F."/>
            <person name="Munidasa M."/>
            <person name="Palculict T."/>
            <person name="Patil S."/>
            <person name="Pu L.-L."/>
            <person name="Saada N."/>
            <person name="Tang L."/>
            <person name="Weissenberger G."/>
            <person name="Zhu Y."/>
            <person name="Hemphill L."/>
            <person name="Shang Y."/>
            <person name="Youmans B."/>
            <person name="Ayvaz T."/>
            <person name="Ross M."/>
            <person name="Santibanez J."/>
            <person name="Aqrawi P."/>
            <person name="Gross S."/>
            <person name="Joshi V."/>
            <person name="Fowler G."/>
            <person name="Nazareth L."/>
            <person name="Reid J."/>
            <person name="Worley K."/>
            <person name="Petrosino J."/>
            <person name="Highlander S."/>
            <person name="Gibbs R."/>
        </authorList>
    </citation>
    <scope>NUCLEOTIDE SEQUENCE [LARGE SCALE GENOMIC DNA]</scope>
    <source>
        <strain evidence="4">ATCC 33030</strain>
    </source>
</reference>
<dbReference type="AlphaFoldDB" id="D7WCA1"/>
<evidence type="ECO:0000313" key="5">
    <source>
        <dbReference type="Proteomes" id="UP000004208"/>
    </source>
</evidence>
<comment type="caution">
    <text evidence="4">The sequence shown here is derived from an EMBL/GenBank/DDBJ whole genome shotgun (WGS) entry which is preliminary data.</text>
</comment>
<dbReference type="InterPro" id="IPR000073">
    <property type="entry name" value="AB_hydrolase_1"/>
</dbReference>